<comment type="caution">
    <text evidence="2">The sequence shown here is derived from an EMBL/GenBank/DDBJ whole genome shotgun (WGS) entry which is preliminary data.</text>
</comment>
<dbReference type="AlphaFoldDB" id="A0AAE1H5F6"/>
<name>A0AAE1H5F6_9NEOP</name>
<evidence type="ECO:0000313" key="3">
    <source>
        <dbReference type="Proteomes" id="UP001219518"/>
    </source>
</evidence>
<feature type="compositionally biased region" description="Acidic residues" evidence="1">
    <location>
        <begin position="131"/>
        <end position="143"/>
    </location>
</feature>
<dbReference type="EMBL" id="JAHWGI010000394">
    <property type="protein sequence ID" value="KAK3914904.1"/>
    <property type="molecule type" value="Genomic_DNA"/>
</dbReference>
<feature type="region of interest" description="Disordered" evidence="1">
    <location>
        <begin position="113"/>
        <end position="143"/>
    </location>
</feature>
<protein>
    <submittedName>
        <fullName evidence="2">Tyrosine-protein phosphatase 2</fullName>
    </submittedName>
</protein>
<evidence type="ECO:0000256" key="1">
    <source>
        <dbReference type="SAM" id="MobiDB-lite"/>
    </source>
</evidence>
<accession>A0AAE1H5F6</accession>
<reference evidence="2" key="1">
    <citation type="submission" date="2021-07" db="EMBL/GenBank/DDBJ databases">
        <authorList>
            <person name="Catto M.A."/>
            <person name="Jacobson A."/>
            <person name="Kennedy G."/>
            <person name="Labadie P."/>
            <person name="Hunt B.G."/>
            <person name="Srinivasan R."/>
        </authorList>
    </citation>
    <scope>NUCLEOTIDE SEQUENCE</scope>
    <source>
        <strain evidence="2">PL_HMW_Pooled</strain>
        <tissue evidence="2">Head</tissue>
    </source>
</reference>
<feature type="compositionally biased region" description="Polar residues" evidence="1">
    <location>
        <begin position="113"/>
        <end position="130"/>
    </location>
</feature>
<evidence type="ECO:0000313" key="2">
    <source>
        <dbReference type="EMBL" id="KAK3914904.1"/>
    </source>
</evidence>
<feature type="region of interest" description="Disordered" evidence="1">
    <location>
        <begin position="10"/>
        <end position="58"/>
    </location>
</feature>
<feature type="compositionally biased region" description="Polar residues" evidence="1">
    <location>
        <begin position="10"/>
        <end position="27"/>
    </location>
</feature>
<reference evidence="2" key="2">
    <citation type="journal article" date="2023" name="BMC Genomics">
        <title>Pest status, molecular evolution, and epigenetic factors derived from the genome assembly of Frankliniella fusca, a thysanopteran phytovirus vector.</title>
        <authorList>
            <person name="Catto M.A."/>
            <person name="Labadie P.E."/>
            <person name="Jacobson A.L."/>
            <person name="Kennedy G.G."/>
            <person name="Srinivasan R."/>
            <person name="Hunt B.G."/>
        </authorList>
    </citation>
    <scope>NUCLEOTIDE SEQUENCE</scope>
    <source>
        <strain evidence="2">PL_HMW_Pooled</strain>
    </source>
</reference>
<proteinExistence type="predicted"/>
<organism evidence="2 3">
    <name type="scientific">Frankliniella fusca</name>
    <dbReference type="NCBI Taxonomy" id="407009"/>
    <lineage>
        <taxon>Eukaryota</taxon>
        <taxon>Metazoa</taxon>
        <taxon>Ecdysozoa</taxon>
        <taxon>Arthropoda</taxon>
        <taxon>Hexapoda</taxon>
        <taxon>Insecta</taxon>
        <taxon>Pterygota</taxon>
        <taxon>Neoptera</taxon>
        <taxon>Paraneoptera</taxon>
        <taxon>Thysanoptera</taxon>
        <taxon>Terebrantia</taxon>
        <taxon>Thripoidea</taxon>
        <taxon>Thripidae</taxon>
        <taxon>Frankliniella</taxon>
    </lineage>
</organism>
<sequence>MANKRYFQQLFSRSSDRTQAQSEQLQGSPAEFEEFNGSKTIGTNKLHRSKSGRLKESSKVRPALAQVGFVAPEDKARSAPTISKNKQGIGLTSRDLTINESVRLRQSLQFVVNTSPPSKDTTEALKNSDVQDPDANENWDEVF</sequence>
<keyword evidence="3" id="KW-1185">Reference proteome</keyword>
<dbReference type="Proteomes" id="UP001219518">
    <property type="component" value="Unassembled WGS sequence"/>
</dbReference>
<gene>
    <name evidence="2" type="ORF">KUF71_005592</name>
</gene>